<evidence type="ECO:0000313" key="4">
    <source>
        <dbReference type="EMBL" id="RKO82776.1"/>
    </source>
</evidence>
<organism evidence="4 5">
    <name type="scientific">Blyttiomyces helicus</name>
    <dbReference type="NCBI Taxonomy" id="388810"/>
    <lineage>
        <taxon>Eukaryota</taxon>
        <taxon>Fungi</taxon>
        <taxon>Fungi incertae sedis</taxon>
        <taxon>Chytridiomycota</taxon>
        <taxon>Chytridiomycota incertae sedis</taxon>
        <taxon>Chytridiomycetes</taxon>
        <taxon>Chytridiomycetes incertae sedis</taxon>
        <taxon>Blyttiomyces</taxon>
    </lineage>
</organism>
<feature type="domain" description="UTP23 sensor motif region" evidence="3">
    <location>
        <begin position="145"/>
        <end position="161"/>
    </location>
</feature>
<keyword evidence="2" id="KW-0812">Transmembrane</keyword>
<accession>A0A4P9VYC3</accession>
<dbReference type="InterPro" id="IPR057776">
    <property type="entry name" value="UTP23_sensor"/>
</dbReference>
<reference evidence="5" key="1">
    <citation type="journal article" date="2018" name="Nat. Microbiol.">
        <title>Leveraging single-cell genomics to expand the fungal tree of life.</title>
        <authorList>
            <person name="Ahrendt S.R."/>
            <person name="Quandt C.A."/>
            <person name="Ciobanu D."/>
            <person name="Clum A."/>
            <person name="Salamov A."/>
            <person name="Andreopoulos B."/>
            <person name="Cheng J.F."/>
            <person name="Woyke T."/>
            <person name="Pelin A."/>
            <person name="Henrissat B."/>
            <person name="Reynolds N.K."/>
            <person name="Benny G.L."/>
            <person name="Smith M.E."/>
            <person name="James T.Y."/>
            <person name="Grigoriev I.V."/>
        </authorList>
    </citation>
    <scope>NUCLEOTIDE SEQUENCE [LARGE SCALE GENOMIC DNA]</scope>
</reference>
<feature type="region of interest" description="Disordered" evidence="1">
    <location>
        <begin position="138"/>
        <end position="336"/>
    </location>
</feature>
<feature type="transmembrane region" description="Helical" evidence="2">
    <location>
        <begin position="26"/>
        <end position="47"/>
    </location>
</feature>
<keyword evidence="2" id="KW-1133">Transmembrane helix</keyword>
<feature type="compositionally biased region" description="Low complexity" evidence="1">
    <location>
        <begin position="258"/>
        <end position="281"/>
    </location>
</feature>
<dbReference type="GO" id="GO:0070072">
    <property type="term" value="P:vacuolar proton-transporting V-type ATPase complex assembly"/>
    <property type="evidence" value="ECO:0007669"/>
    <property type="project" value="InterPro"/>
</dbReference>
<keyword evidence="5" id="KW-1185">Reference proteome</keyword>
<evidence type="ECO:0000256" key="2">
    <source>
        <dbReference type="SAM" id="Phobius"/>
    </source>
</evidence>
<dbReference type="OrthoDB" id="19981at2759"/>
<sequence>MVSGVAPSKPSEEKNVGRELRDAGRVLAAVVNVVCSMAAVFVALFYFGDSVTRDVAMKTLLALGGALIVGVAEGWFFARDWLFDVPSFEKRSAIDHAPGALPPTKAAAKVQVNASDLEHAKTLPRNFEISVIHKGTPEAPAAPIRKKKPKAPNPLAVKKKKTLKPAPGVGSDGKKAERRETGAGKEAAGGVRTPKEVARGEESAASVEVEAVAVPEDAEVKSDAAKPSGRNPTAPASVAKSTSSAPVKPASPNQATKSVSASAAPSDGSDPVPSSAPAAAGQKRPRPDDDETTVAVVPGARPGAGEKKKRKRRKKTKNSANTAGTVDAATGGDEQH</sequence>
<keyword evidence="2" id="KW-0472">Membrane</keyword>
<dbReference type="InterPro" id="IPR021013">
    <property type="entry name" value="ATPase_Vma12"/>
</dbReference>
<protein>
    <recommendedName>
        <fullName evidence="3">UTP23 sensor motif region domain-containing protein</fullName>
    </recommendedName>
</protein>
<dbReference type="Proteomes" id="UP000269721">
    <property type="component" value="Unassembled WGS sequence"/>
</dbReference>
<proteinExistence type="predicted"/>
<dbReference type="AlphaFoldDB" id="A0A4P9VYC3"/>
<feature type="transmembrane region" description="Helical" evidence="2">
    <location>
        <begin position="59"/>
        <end position="78"/>
    </location>
</feature>
<dbReference type="EMBL" id="ML002105">
    <property type="protein sequence ID" value="RKO82776.1"/>
    <property type="molecule type" value="Genomic_DNA"/>
</dbReference>
<feature type="compositionally biased region" description="Basic and acidic residues" evidence="1">
    <location>
        <begin position="172"/>
        <end position="183"/>
    </location>
</feature>
<evidence type="ECO:0000313" key="5">
    <source>
        <dbReference type="Proteomes" id="UP000269721"/>
    </source>
</evidence>
<evidence type="ECO:0000259" key="3">
    <source>
        <dbReference type="Pfam" id="PF24779"/>
    </source>
</evidence>
<dbReference type="Pfam" id="PF11712">
    <property type="entry name" value="Vma12"/>
    <property type="match status" value="1"/>
</dbReference>
<feature type="compositionally biased region" description="Polar residues" evidence="1">
    <location>
        <begin position="239"/>
        <end position="257"/>
    </location>
</feature>
<feature type="compositionally biased region" description="Basic and acidic residues" evidence="1">
    <location>
        <begin position="193"/>
        <end position="202"/>
    </location>
</feature>
<name>A0A4P9VYC3_9FUNG</name>
<evidence type="ECO:0000256" key="1">
    <source>
        <dbReference type="SAM" id="MobiDB-lite"/>
    </source>
</evidence>
<feature type="compositionally biased region" description="Basic residues" evidence="1">
    <location>
        <begin position="307"/>
        <end position="317"/>
    </location>
</feature>
<feature type="compositionally biased region" description="Low complexity" evidence="1">
    <location>
        <begin position="203"/>
        <end position="215"/>
    </location>
</feature>
<gene>
    <name evidence="4" type="ORF">BDK51DRAFT_39597</name>
</gene>
<dbReference type="Pfam" id="PF24779">
    <property type="entry name" value="UTP23_sensor"/>
    <property type="match status" value="1"/>
</dbReference>